<dbReference type="Gene3D" id="3.20.20.450">
    <property type="entry name" value="EAL domain"/>
    <property type="match status" value="1"/>
</dbReference>
<dbReference type="InterPro" id="IPR013655">
    <property type="entry name" value="PAS_fold_3"/>
</dbReference>
<dbReference type="NCBIfam" id="TIGR00229">
    <property type="entry name" value="sensory_box"/>
    <property type="match status" value="1"/>
</dbReference>
<dbReference type="SMART" id="SM00091">
    <property type="entry name" value="PAS"/>
    <property type="match status" value="2"/>
</dbReference>
<evidence type="ECO:0000313" key="4">
    <source>
        <dbReference type="EMBL" id="MFC6363208.1"/>
    </source>
</evidence>
<dbReference type="InterPro" id="IPR035965">
    <property type="entry name" value="PAS-like_dom_sf"/>
</dbReference>
<dbReference type="PROSITE" id="PS50113">
    <property type="entry name" value="PAC"/>
    <property type="match status" value="1"/>
</dbReference>
<dbReference type="InterPro" id="IPR000160">
    <property type="entry name" value="GGDEF_dom"/>
</dbReference>
<dbReference type="CDD" id="cd00130">
    <property type="entry name" value="PAS"/>
    <property type="match status" value="2"/>
</dbReference>
<dbReference type="CDD" id="cd01948">
    <property type="entry name" value="EAL"/>
    <property type="match status" value="1"/>
</dbReference>
<dbReference type="InterPro" id="IPR035919">
    <property type="entry name" value="EAL_sf"/>
</dbReference>
<accession>A0ABW1VRR0</accession>
<dbReference type="InterPro" id="IPR000700">
    <property type="entry name" value="PAS-assoc_C"/>
</dbReference>
<reference evidence="5" key="1">
    <citation type="journal article" date="2019" name="Int. J. Syst. Evol. Microbiol.">
        <title>The Global Catalogue of Microorganisms (GCM) 10K type strain sequencing project: providing services to taxonomists for standard genome sequencing and annotation.</title>
        <authorList>
            <consortium name="The Broad Institute Genomics Platform"/>
            <consortium name="The Broad Institute Genome Sequencing Center for Infectious Disease"/>
            <person name="Wu L."/>
            <person name="Ma J."/>
        </authorList>
    </citation>
    <scope>NUCLEOTIDE SEQUENCE [LARGE SCALE GENOMIC DNA]</scope>
    <source>
        <strain evidence="5">CGMCC 4.1530</strain>
    </source>
</reference>
<evidence type="ECO:0000313" key="5">
    <source>
        <dbReference type="Proteomes" id="UP001596215"/>
    </source>
</evidence>
<evidence type="ECO:0000259" key="1">
    <source>
        <dbReference type="PROSITE" id="PS50113"/>
    </source>
</evidence>
<dbReference type="CDD" id="cd01949">
    <property type="entry name" value="GGDEF"/>
    <property type="match status" value="1"/>
</dbReference>
<dbReference type="InterPro" id="IPR001633">
    <property type="entry name" value="EAL_dom"/>
</dbReference>
<dbReference type="InterPro" id="IPR000014">
    <property type="entry name" value="PAS"/>
</dbReference>
<dbReference type="SMART" id="SM00267">
    <property type="entry name" value="GGDEF"/>
    <property type="match status" value="1"/>
</dbReference>
<sequence>MTPQAFTVFKERFFDHIPLPAWCISTDGRQVIANQCWCETMAELPVTGPHHWLDWVHPEDQPAISVAWAETLHNNTHFQHHIRLATGNEQYGWFIVYAYLIPSPECRMVKFFDINDVQMEKFRARDELCYSSRMFDTSIDCIKIISTGGELIDVNTYGCQVLGLDRASVAGMSWPDMLPAESRQCGIDSLEAAVGGTSARFSYKSQLPGRAPLFWDNILTPVLDAEGQVSRVLCVSRDITRLQIAEQRFKYISEHDDLTGLPNRRVFHSALKKQFSTASLQGSSFAVLLLDLDDFNVVNDTLGYLAGDNLLAVLARRLTRNLPKNSFIARIGGDQFAVIVPDIDNSEILHQTCTQLTEQVCQAVSFQGHTLNFSLSIGGAIFPQHGRESIELIKAADTALNELKRTGYGGVCCFEPAMTRQVDITRNQLELAKEIVRNESVVPFYQPKVRLTDGKIIGIEALMRFYSQQGELHSPGDIWAAFSNYGLAERIGFFIRDQVFSDMRQWIDQGLEIVPVSVNASPVEFMRDDYAEKFLAQLQKYALPANLLEVEITEHMFDGRGAGYVFRAIKLLKAQGVRIALDDFGTGYSALANIRDYPVDVIKVDRSFVRGLSKGKKGLAVIKALLLLATQLELDVVAEGIEDAEQRALLINEGYHYGQGFLFSAAVPALQISEYLQSPDTRKLL</sequence>
<dbReference type="SUPFAM" id="SSF55785">
    <property type="entry name" value="PYP-like sensor domain (PAS domain)"/>
    <property type="match status" value="2"/>
</dbReference>
<dbReference type="NCBIfam" id="TIGR00254">
    <property type="entry name" value="GGDEF"/>
    <property type="match status" value="1"/>
</dbReference>
<dbReference type="PROSITE" id="PS50883">
    <property type="entry name" value="EAL"/>
    <property type="match status" value="1"/>
</dbReference>
<dbReference type="Gene3D" id="3.30.70.270">
    <property type="match status" value="1"/>
</dbReference>
<dbReference type="SUPFAM" id="SSF55073">
    <property type="entry name" value="Nucleotide cyclase"/>
    <property type="match status" value="1"/>
</dbReference>
<dbReference type="PANTHER" id="PTHR44757:SF2">
    <property type="entry name" value="BIOFILM ARCHITECTURE MAINTENANCE PROTEIN MBAA"/>
    <property type="match status" value="1"/>
</dbReference>
<gene>
    <name evidence="4" type="ORF">ACFP73_14115</name>
</gene>
<dbReference type="InterPro" id="IPR013656">
    <property type="entry name" value="PAS_4"/>
</dbReference>
<comment type="caution">
    <text evidence="4">The sequence shown here is derived from an EMBL/GenBank/DDBJ whole genome shotgun (WGS) entry which is preliminary data.</text>
</comment>
<feature type="domain" description="PAC" evidence="1">
    <location>
        <begin position="197"/>
        <end position="251"/>
    </location>
</feature>
<feature type="domain" description="GGDEF" evidence="3">
    <location>
        <begin position="283"/>
        <end position="416"/>
    </location>
</feature>
<keyword evidence="5" id="KW-1185">Reference proteome</keyword>
<feature type="domain" description="EAL" evidence="2">
    <location>
        <begin position="424"/>
        <end position="680"/>
    </location>
</feature>
<dbReference type="Pfam" id="PF00563">
    <property type="entry name" value="EAL"/>
    <property type="match status" value="1"/>
</dbReference>
<dbReference type="PANTHER" id="PTHR44757">
    <property type="entry name" value="DIGUANYLATE CYCLASE DGCP"/>
    <property type="match status" value="1"/>
</dbReference>
<dbReference type="PROSITE" id="PS50887">
    <property type="entry name" value="GGDEF"/>
    <property type="match status" value="1"/>
</dbReference>
<evidence type="ECO:0000259" key="3">
    <source>
        <dbReference type="PROSITE" id="PS50887"/>
    </source>
</evidence>
<organism evidence="4 5">
    <name type="scientific">Tatumella punctata</name>
    <dbReference type="NCBI Taxonomy" id="399969"/>
    <lineage>
        <taxon>Bacteria</taxon>
        <taxon>Pseudomonadati</taxon>
        <taxon>Pseudomonadota</taxon>
        <taxon>Gammaproteobacteria</taxon>
        <taxon>Enterobacterales</taxon>
        <taxon>Erwiniaceae</taxon>
        <taxon>Tatumella</taxon>
    </lineage>
</organism>
<dbReference type="Pfam" id="PF08447">
    <property type="entry name" value="PAS_3"/>
    <property type="match status" value="1"/>
</dbReference>
<dbReference type="EMBL" id="JBHSUC010000022">
    <property type="protein sequence ID" value="MFC6363208.1"/>
    <property type="molecule type" value="Genomic_DNA"/>
</dbReference>
<dbReference type="InterPro" id="IPR029787">
    <property type="entry name" value="Nucleotide_cyclase"/>
</dbReference>
<dbReference type="RefSeq" id="WP_212709071.1">
    <property type="nucleotide sequence ID" value="NZ_BAAAFW010000018.1"/>
</dbReference>
<dbReference type="InterPro" id="IPR043128">
    <property type="entry name" value="Rev_trsase/Diguanyl_cyclase"/>
</dbReference>
<dbReference type="Pfam" id="PF08448">
    <property type="entry name" value="PAS_4"/>
    <property type="match status" value="1"/>
</dbReference>
<name>A0ABW1VRR0_9GAMM</name>
<protein>
    <submittedName>
        <fullName evidence="4">EAL domain-containing protein</fullName>
    </submittedName>
</protein>
<dbReference type="SMART" id="SM00052">
    <property type="entry name" value="EAL"/>
    <property type="match status" value="1"/>
</dbReference>
<dbReference type="SUPFAM" id="SSF141868">
    <property type="entry name" value="EAL domain-like"/>
    <property type="match status" value="1"/>
</dbReference>
<dbReference type="Pfam" id="PF00990">
    <property type="entry name" value="GGDEF"/>
    <property type="match status" value="1"/>
</dbReference>
<dbReference type="InterPro" id="IPR052155">
    <property type="entry name" value="Biofilm_reg_signaling"/>
</dbReference>
<proteinExistence type="predicted"/>
<dbReference type="Proteomes" id="UP001596215">
    <property type="component" value="Unassembled WGS sequence"/>
</dbReference>
<evidence type="ECO:0000259" key="2">
    <source>
        <dbReference type="PROSITE" id="PS50883"/>
    </source>
</evidence>
<dbReference type="Gene3D" id="3.30.450.20">
    <property type="entry name" value="PAS domain"/>
    <property type="match status" value="2"/>
</dbReference>